<evidence type="ECO:0000313" key="3">
    <source>
        <dbReference type="Proteomes" id="UP000440367"/>
    </source>
</evidence>
<dbReference type="SUPFAM" id="SSF48557">
    <property type="entry name" value="L-aspartase-like"/>
    <property type="match status" value="1"/>
</dbReference>
<evidence type="ECO:0000256" key="1">
    <source>
        <dbReference type="SAM" id="MobiDB-lite"/>
    </source>
</evidence>
<protein>
    <submittedName>
        <fullName evidence="2">Uncharacterized protein</fullName>
    </submittedName>
</protein>
<reference evidence="2 3" key="1">
    <citation type="submission" date="2018-08" db="EMBL/GenBank/DDBJ databases">
        <title>Genomic investigation of the strawberry pathogen Phytophthora fragariae indicates pathogenicity is determined by transcriptional variation in three key races.</title>
        <authorList>
            <person name="Adams T.M."/>
            <person name="Armitage A.D."/>
            <person name="Sobczyk M.K."/>
            <person name="Bates H.J."/>
            <person name="Dunwell J.M."/>
            <person name="Nellist C.F."/>
            <person name="Harrison R.J."/>
        </authorList>
    </citation>
    <scope>NUCLEOTIDE SEQUENCE [LARGE SCALE GENOMIC DNA]</scope>
    <source>
        <strain evidence="2 3">BC-1</strain>
    </source>
</reference>
<organism evidence="2 3">
    <name type="scientific">Phytophthora fragariae</name>
    <dbReference type="NCBI Taxonomy" id="53985"/>
    <lineage>
        <taxon>Eukaryota</taxon>
        <taxon>Sar</taxon>
        <taxon>Stramenopiles</taxon>
        <taxon>Oomycota</taxon>
        <taxon>Peronosporomycetes</taxon>
        <taxon>Peronosporales</taxon>
        <taxon>Peronosporaceae</taxon>
        <taxon>Phytophthora</taxon>
    </lineage>
</organism>
<dbReference type="Gene3D" id="1.20.200.10">
    <property type="entry name" value="Fumarase/aspartase (Central domain)"/>
    <property type="match status" value="1"/>
</dbReference>
<dbReference type="GO" id="GO:0003824">
    <property type="term" value="F:catalytic activity"/>
    <property type="evidence" value="ECO:0007669"/>
    <property type="project" value="InterPro"/>
</dbReference>
<gene>
    <name evidence="2" type="ORF">PF002_g17172</name>
</gene>
<feature type="region of interest" description="Disordered" evidence="1">
    <location>
        <begin position="238"/>
        <end position="258"/>
    </location>
</feature>
<sequence length="418" mass="46129">MVNTKEKSSEVSYNTGGHNNKEHRKRTPIDVCRSTSVLRCLLAVDSERLLDNPVFARLRRNDERVFFARNSSGGLRRYRRRAQGSIVVEHVETVVAIKILAACQSRDLLRPLRTTEALETVHARVRTRVPKFDKDRVIKPDIDAVLELVSSGAICDTVALFLSKLFEFVSAASGESPLVTLRRPQASTRSEAGDQVASLCAKSGQLSPSTSQIQEGYILGTVTEGAKSHIRNFIRKLAEQKGDPSKQATSVHDGERHTRQEVPILAPGLPVAGHQAAALDMVFDVTESKVKVTLQTTLRHDGAQPLQFPRWGPRRTNYQNAGGANHGAPLPFSHPHYAMDAERTIHPKVMGKGLNNSGLAVHQDEIINTVVMYVQDSLRNELSYRDIILLVNSTPEAPVKATTSSCHATSSRRSYSYS</sequence>
<dbReference type="AlphaFoldDB" id="A0A6A3YCA2"/>
<name>A0A6A3YCA2_9STRA</name>
<evidence type="ECO:0000313" key="2">
    <source>
        <dbReference type="EMBL" id="KAE9216108.1"/>
    </source>
</evidence>
<feature type="region of interest" description="Disordered" evidence="1">
    <location>
        <begin position="399"/>
        <end position="418"/>
    </location>
</feature>
<proteinExistence type="predicted"/>
<dbReference type="InterPro" id="IPR008948">
    <property type="entry name" value="L-Aspartase-like"/>
</dbReference>
<comment type="caution">
    <text evidence="2">The sequence shown here is derived from an EMBL/GenBank/DDBJ whole genome shotgun (WGS) entry which is preliminary data.</text>
</comment>
<dbReference type="Proteomes" id="UP000440367">
    <property type="component" value="Unassembled WGS sequence"/>
</dbReference>
<feature type="region of interest" description="Disordered" evidence="1">
    <location>
        <begin position="1"/>
        <end position="26"/>
    </location>
</feature>
<accession>A0A6A3YCA2</accession>
<dbReference type="EMBL" id="QXGD01001055">
    <property type="protein sequence ID" value="KAE9216108.1"/>
    <property type="molecule type" value="Genomic_DNA"/>
</dbReference>